<reference evidence="4" key="1">
    <citation type="journal article" date="2017" name="Genome Biol.">
        <title>Comparative genomics reveals high biological diversity and specific adaptations in the industrially and medically important fungal genus Aspergillus.</title>
        <authorList>
            <person name="de Vries R.P."/>
            <person name="Riley R."/>
            <person name="Wiebenga A."/>
            <person name="Aguilar-Osorio G."/>
            <person name="Amillis S."/>
            <person name="Uchima C.A."/>
            <person name="Anderluh G."/>
            <person name="Asadollahi M."/>
            <person name="Askin M."/>
            <person name="Barry K."/>
            <person name="Battaglia E."/>
            <person name="Bayram O."/>
            <person name="Benocci T."/>
            <person name="Braus-Stromeyer S.A."/>
            <person name="Caldana C."/>
            <person name="Canovas D."/>
            <person name="Cerqueira G.C."/>
            <person name="Chen F."/>
            <person name="Chen W."/>
            <person name="Choi C."/>
            <person name="Clum A."/>
            <person name="Dos Santos R.A."/>
            <person name="Damasio A.R."/>
            <person name="Diallinas G."/>
            <person name="Emri T."/>
            <person name="Fekete E."/>
            <person name="Flipphi M."/>
            <person name="Freyberg S."/>
            <person name="Gallo A."/>
            <person name="Gournas C."/>
            <person name="Habgood R."/>
            <person name="Hainaut M."/>
            <person name="Harispe M.L."/>
            <person name="Henrissat B."/>
            <person name="Hilden K.S."/>
            <person name="Hope R."/>
            <person name="Hossain A."/>
            <person name="Karabika E."/>
            <person name="Karaffa L."/>
            <person name="Karanyi Z."/>
            <person name="Krasevec N."/>
            <person name="Kuo A."/>
            <person name="Kusch H."/>
            <person name="LaButti K."/>
            <person name="Lagendijk E.L."/>
            <person name="Lapidus A."/>
            <person name="Levasseur A."/>
            <person name="Lindquist E."/>
            <person name="Lipzen A."/>
            <person name="Logrieco A.F."/>
            <person name="MacCabe A."/>
            <person name="Maekelae M.R."/>
            <person name="Malavazi I."/>
            <person name="Melin P."/>
            <person name="Meyer V."/>
            <person name="Mielnichuk N."/>
            <person name="Miskei M."/>
            <person name="Molnar A.P."/>
            <person name="Mule G."/>
            <person name="Ngan C.Y."/>
            <person name="Orejas M."/>
            <person name="Orosz E."/>
            <person name="Ouedraogo J.P."/>
            <person name="Overkamp K.M."/>
            <person name="Park H.-S."/>
            <person name="Perrone G."/>
            <person name="Piumi F."/>
            <person name="Punt P.J."/>
            <person name="Ram A.F."/>
            <person name="Ramon A."/>
            <person name="Rauscher S."/>
            <person name="Record E."/>
            <person name="Riano-Pachon D.M."/>
            <person name="Robert V."/>
            <person name="Roehrig J."/>
            <person name="Ruller R."/>
            <person name="Salamov A."/>
            <person name="Salih N.S."/>
            <person name="Samson R.A."/>
            <person name="Sandor E."/>
            <person name="Sanguinetti M."/>
            <person name="Schuetze T."/>
            <person name="Sepcic K."/>
            <person name="Shelest E."/>
            <person name="Sherlock G."/>
            <person name="Sophianopoulou V."/>
            <person name="Squina F.M."/>
            <person name="Sun H."/>
            <person name="Susca A."/>
            <person name="Todd R.B."/>
            <person name="Tsang A."/>
            <person name="Unkles S.E."/>
            <person name="van de Wiele N."/>
            <person name="van Rossen-Uffink D."/>
            <person name="Oliveira J.V."/>
            <person name="Vesth T.C."/>
            <person name="Visser J."/>
            <person name="Yu J.-H."/>
            <person name="Zhou M."/>
            <person name="Andersen M.R."/>
            <person name="Archer D.B."/>
            <person name="Baker S.E."/>
            <person name="Benoit I."/>
            <person name="Brakhage A.A."/>
            <person name="Braus G.H."/>
            <person name="Fischer R."/>
            <person name="Frisvad J.C."/>
            <person name="Goldman G.H."/>
            <person name="Houbraken J."/>
            <person name="Oakley B."/>
            <person name="Pocsi I."/>
            <person name="Scazzocchio C."/>
            <person name="Seiboth B."/>
            <person name="vanKuyk P.A."/>
            <person name="Wortman J."/>
            <person name="Dyer P.S."/>
            <person name="Grigoriev I.V."/>
        </authorList>
    </citation>
    <scope>NUCLEOTIDE SEQUENCE [LARGE SCALE GENOMIC DNA]</scope>
    <source>
        <strain evidence="4">DTO 134E9</strain>
    </source>
</reference>
<evidence type="ECO:0000313" key="3">
    <source>
        <dbReference type="EMBL" id="OJJ34695.1"/>
    </source>
</evidence>
<gene>
    <name evidence="3" type="ORF">ASPWEDRAFT_39771</name>
</gene>
<dbReference type="GO" id="GO:0008270">
    <property type="term" value="F:zinc ion binding"/>
    <property type="evidence" value="ECO:0007669"/>
    <property type="project" value="InterPro"/>
</dbReference>
<organism evidence="3 4">
    <name type="scientific">Aspergillus wentii DTO 134E9</name>
    <dbReference type="NCBI Taxonomy" id="1073089"/>
    <lineage>
        <taxon>Eukaryota</taxon>
        <taxon>Fungi</taxon>
        <taxon>Dikarya</taxon>
        <taxon>Ascomycota</taxon>
        <taxon>Pezizomycotina</taxon>
        <taxon>Eurotiomycetes</taxon>
        <taxon>Eurotiomycetidae</taxon>
        <taxon>Eurotiales</taxon>
        <taxon>Aspergillaceae</taxon>
        <taxon>Aspergillus</taxon>
        <taxon>Aspergillus subgen. Cremei</taxon>
    </lineage>
</organism>
<evidence type="ECO:0000259" key="2">
    <source>
        <dbReference type="SMART" id="SM00235"/>
    </source>
</evidence>
<feature type="region of interest" description="Disordered" evidence="1">
    <location>
        <begin position="1"/>
        <end position="21"/>
    </location>
</feature>
<dbReference type="InterPro" id="IPR032534">
    <property type="entry name" value="EcxA_zinc-bd"/>
</dbReference>
<name>A0A1L9RIE3_ASPWE</name>
<evidence type="ECO:0000256" key="1">
    <source>
        <dbReference type="SAM" id="MobiDB-lite"/>
    </source>
</evidence>
<feature type="compositionally biased region" description="Polar residues" evidence="1">
    <location>
        <begin position="1"/>
        <end position="15"/>
    </location>
</feature>
<dbReference type="AlphaFoldDB" id="A0A1L9RIE3"/>
<dbReference type="OrthoDB" id="406838at2759"/>
<dbReference type="Pfam" id="PF16313">
    <property type="entry name" value="DUF4953"/>
    <property type="match status" value="1"/>
</dbReference>
<dbReference type="VEuPathDB" id="FungiDB:ASPWEDRAFT_39771"/>
<dbReference type="Proteomes" id="UP000184383">
    <property type="component" value="Unassembled WGS sequence"/>
</dbReference>
<dbReference type="InterPro" id="IPR006026">
    <property type="entry name" value="Peptidase_Metallo"/>
</dbReference>
<dbReference type="SMART" id="SM00235">
    <property type="entry name" value="ZnMc"/>
    <property type="match status" value="1"/>
</dbReference>
<evidence type="ECO:0000313" key="4">
    <source>
        <dbReference type="Proteomes" id="UP000184383"/>
    </source>
</evidence>
<dbReference type="InterPro" id="IPR024079">
    <property type="entry name" value="MetalloPept_cat_dom_sf"/>
</dbReference>
<feature type="domain" description="Peptidase metallopeptidase" evidence="2">
    <location>
        <begin position="93"/>
        <end position="258"/>
    </location>
</feature>
<dbReference type="GO" id="GO:0008237">
    <property type="term" value="F:metallopeptidase activity"/>
    <property type="evidence" value="ECO:0007669"/>
    <property type="project" value="InterPro"/>
</dbReference>
<protein>
    <recommendedName>
        <fullName evidence="2">Peptidase metallopeptidase domain-containing protein</fullName>
    </recommendedName>
</protein>
<dbReference type="EMBL" id="KV878212">
    <property type="protein sequence ID" value="OJJ34695.1"/>
    <property type="molecule type" value="Genomic_DNA"/>
</dbReference>
<dbReference type="SUPFAM" id="SSF55486">
    <property type="entry name" value="Metalloproteases ('zincins'), catalytic domain"/>
    <property type="match status" value="1"/>
</dbReference>
<keyword evidence="4" id="KW-1185">Reference proteome</keyword>
<proteinExistence type="predicted"/>
<accession>A0A1L9RIE3</accession>
<dbReference type="RefSeq" id="XP_040688371.1">
    <property type="nucleotide sequence ID" value="XM_040835181.1"/>
</dbReference>
<dbReference type="GO" id="GO:0006508">
    <property type="term" value="P:proteolysis"/>
    <property type="evidence" value="ECO:0007669"/>
    <property type="project" value="InterPro"/>
</dbReference>
<dbReference type="STRING" id="1073089.A0A1L9RIE3"/>
<sequence>MSTQYKTIDPESQGSGKKESKAVLIKNLKDRVGEDKLKTLDSKQGDLDPETSNRVSGIVDFQDKNNISISESMYHCVTDAPDPLGLQLGWEGGIPRWKKRSTVQFAAFAEGYPTSDQALYAAQMLEKAAEEWNGLQPELGVDFKWVNDIDDAAFVLSYGGDAGSMLARAFFPNVEELSTVYVYKKAFEPGNVNFMKDVFVHELGHVLGLRHEHAPELEGDTVTLGERNRDSVMGYYRFPPKMQESDKKNTKAFYNIESGKYKGWPIKDFVPVN</sequence>
<dbReference type="GeneID" id="63751029"/>
<dbReference type="Gene3D" id="3.40.390.10">
    <property type="entry name" value="Collagenase (Catalytic Domain)"/>
    <property type="match status" value="1"/>
</dbReference>